<name>A0ABU1BUS8_9BURK</name>
<proteinExistence type="predicted"/>
<comment type="caution">
    <text evidence="1">The sequence shown here is derived from an EMBL/GenBank/DDBJ whole genome shotgun (WGS) entry which is preliminary data.</text>
</comment>
<protein>
    <submittedName>
        <fullName evidence="1">DUF2863 family protein</fullName>
    </submittedName>
</protein>
<dbReference type="EMBL" id="JAUYVH010000013">
    <property type="protein sequence ID" value="MDQ9171829.1"/>
    <property type="molecule type" value="Genomic_DNA"/>
</dbReference>
<accession>A0ABU1BUS8</accession>
<evidence type="ECO:0000313" key="2">
    <source>
        <dbReference type="Proteomes" id="UP001225596"/>
    </source>
</evidence>
<sequence length="405" mass="45139">MKKNKNAAKAGTSTAEPDELLASRMVNLALDLREVDVYAELPEALKKAQAELHRAIRKCLQQKREAALDEALEMAFEEDAQAYRVLRAQIEEMAGALLVQRPDEQGNAPAIEVNAFVVPLFVHTKGGLHPEQCFQDEHAFEQLRDSFKGGGLESRKASVVLVAHAYHLDELERIGYCQLNGMVHEAMEAMTKKKPPAADAIARSMSGWPPTHFAPDDSVMELRFLLGFALKTMDDPFYQIPQKEAAADRYFEQRAERFRKWSQDVMPVLKRCLVTDGRAVQIDFLYQDLFHGGKEAAVRELDMLRVLSEIQQSLEENGTAPEAASAIIGPMETEDDDVLRISVRTTEKDAEIGSVEKTVSRTETVENAIADLADGLNSVGVQDIKITRRFDADGAPTTVRPYSPR</sequence>
<reference evidence="1 2" key="1">
    <citation type="submission" date="2023-08" db="EMBL/GenBank/DDBJ databases">
        <title>Oxalobacteraceae gen .nov., isolated from river sludge outside the plant.</title>
        <authorList>
            <person name="Zhao S.Y."/>
        </authorList>
    </citation>
    <scope>NUCLEOTIDE SEQUENCE [LARGE SCALE GENOMIC DNA]</scope>
    <source>
        <strain evidence="1 2">R-40</strain>
    </source>
</reference>
<dbReference type="Proteomes" id="UP001225596">
    <property type="component" value="Unassembled WGS sequence"/>
</dbReference>
<keyword evidence="2" id="KW-1185">Reference proteome</keyword>
<dbReference type="InterPro" id="IPR021292">
    <property type="entry name" value="DUF2863"/>
</dbReference>
<evidence type="ECO:0000313" key="1">
    <source>
        <dbReference type="EMBL" id="MDQ9171829.1"/>
    </source>
</evidence>
<dbReference type="Pfam" id="PF11062">
    <property type="entry name" value="DUF2863"/>
    <property type="match status" value="1"/>
</dbReference>
<gene>
    <name evidence="1" type="ORF">Q8A64_15555</name>
</gene>
<dbReference type="RefSeq" id="WP_338437789.1">
    <property type="nucleotide sequence ID" value="NZ_JAUYVH010000013.1"/>
</dbReference>
<organism evidence="1 2">
    <name type="scientific">Keguizhuia sedimenti</name>
    <dbReference type="NCBI Taxonomy" id="3064264"/>
    <lineage>
        <taxon>Bacteria</taxon>
        <taxon>Pseudomonadati</taxon>
        <taxon>Pseudomonadota</taxon>
        <taxon>Betaproteobacteria</taxon>
        <taxon>Burkholderiales</taxon>
        <taxon>Oxalobacteraceae</taxon>
        <taxon>Keguizhuia</taxon>
    </lineage>
</organism>